<dbReference type="RefSeq" id="WP_304278801.1">
    <property type="nucleotide sequence ID" value="NZ_QFQZ01000041.1"/>
</dbReference>
<organism evidence="3 4">
    <name type="scientific">Caulobacter segnis</name>
    <dbReference type="NCBI Taxonomy" id="88688"/>
    <lineage>
        <taxon>Bacteria</taxon>
        <taxon>Pseudomonadati</taxon>
        <taxon>Pseudomonadota</taxon>
        <taxon>Alphaproteobacteria</taxon>
        <taxon>Caulobacterales</taxon>
        <taxon>Caulobacteraceae</taxon>
        <taxon>Caulobacter</taxon>
    </lineage>
</organism>
<feature type="domain" description="HTH marR-type" evidence="2">
    <location>
        <begin position="31"/>
        <end position="162"/>
    </location>
</feature>
<name>A0A2W5WI68_9CAUL</name>
<comment type="caution">
    <text evidence="3">The sequence shown here is derived from an EMBL/GenBank/DDBJ whole genome shotgun (WGS) entry which is preliminary data.</text>
</comment>
<evidence type="ECO:0000256" key="1">
    <source>
        <dbReference type="ARBA" id="ARBA00004496"/>
    </source>
</evidence>
<dbReference type="PANTHER" id="PTHR33164:SF5">
    <property type="entry name" value="ORGANIC HYDROPEROXIDE RESISTANCE TRANSCRIPTIONAL REGULATOR"/>
    <property type="match status" value="1"/>
</dbReference>
<dbReference type="Gene3D" id="1.10.10.10">
    <property type="entry name" value="Winged helix-like DNA-binding domain superfamily/Winged helix DNA-binding domain"/>
    <property type="match status" value="1"/>
</dbReference>
<dbReference type="GO" id="GO:0003700">
    <property type="term" value="F:DNA-binding transcription factor activity"/>
    <property type="evidence" value="ECO:0007669"/>
    <property type="project" value="InterPro"/>
</dbReference>
<dbReference type="SUPFAM" id="SSF46785">
    <property type="entry name" value="Winged helix' DNA-binding domain"/>
    <property type="match status" value="1"/>
</dbReference>
<comment type="subcellular location">
    <subcellularLocation>
        <location evidence="1">Cytoplasm</location>
    </subcellularLocation>
</comment>
<reference evidence="3 4" key="1">
    <citation type="submission" date="2017-08" db="EMBL/GenBank/DDBJ databases">
        <title>Infants hospitalized years apart are colonized by the same room-sourced microbial strains.</title>
        <authorList>
            <person name="Brooks B."/>
            <person name="Olm M.R."/>
            <person name="Firek B.A."/>
            <person name="Baker R."/>
            <person name="Thomas B.C."/>
            <person name="Morowitz M.J."/>
            <person name="Banfield J.F."/>
        </authorList>
    </citation>
    <scope>NUCLEOTIDE SEQUENCE [LARGE SCALE GENOMIC DNA]</scope>
    <source>
        <strain evidence="3">S2_003_000_R2_4</strain>
    </source>
</reference>
<dbReference type="InterPro" id="IPR036388">
    <property type="entry name" value="WH-like_DNA-bd_sf"/>
</dbReference>
<dbReference type="Proteomes" id="UP000249393">
    <property type="component" value="Unassembled WGS sequence"/>
</dbReference>
<evidence type="ECO:0000259" key="2">
    <source>
        <dbReference type="PROSITE" id="PS50995"/>
    </source>
</evidence>
<proteinExistence type="predicted"/>
<dbReference type="GO" id="GO:0005737">
    <property type="term" value="C:cytoplasm"/>
    <property type="evidence" value="ECO:0007669"/>
    <property type="project" value="UniProtKB-SubCell"/>
</dbReference>
<evidence type="ECO:0000313" key="3">
    <source>
        <dbReference type="EMBL" id="PZR33448.1"/>
    </source>
</evidence>
<dbReference type="GO" id="GO:0006950">
    <property type="term" value="P:response to stress"/>
    <property type="evidence" value="ECO:0007669"/>
    <property type="project" value="TreeGrafter"/>
</dbReference>
<dbReference type="SMART" id="SM00347">
    <property type="entry name" value="HTH_MARR"/>
    <property type="match status" value="1"/>
</dbReference>
<dbReference type="AlphaFoldDB" id="A0A2W5WI68"/>
<accession>A0A2W5WI68</accession>
<dbReference type="PROSITE" id="PS50995">
    <property type="entry name" value="HTH_MARR_2"/>
    <property type="match status" value="1"/>
</dbReference>
<protein>
    <submittedName>
        <fullName evidence="3">ArsR family transcriptional regulator</fullName>
    </submittedName>
</protein>
<dbReference type="PANTHER" id="PTHR33164">
    <property type="entry name" value="TRANSCRIPTIONAL REGULATOR, MARR FAMILY"/>
    <property type="match status" value="1"/>
</dbReference>
<dbReference type="InterPro" id="IPR000835">
    <property type="entry name" value="HTH_MarR-typ"/>
</dbReference>
<sequence length="172" mass="19127">MIDEIALSDAPVTKPRPLAAGDCGYQELHLDNQLCLAIQIADSLVTKVYRGLLEPLGLTHPQYLVLIALWERTERCSMGDLRRGLCMDTGAVTPLVKRMEAAGLLRRSRDSADERRVWVDLTEAGWALRDRVLEVRRNVVARLPLSDVEIATLRSSLQSLNAAMLADSPPLR</sequence>
<dbReference type="InterPro" id="IPR036390">
    <property type="entry name" value="WH_DNA-bd_sf"/>
</dbReference>
<dbReference type="EMBL" id="QFQZ01000041">
    <property type="protein sequence ID" value="PZR33448.1"/>
    <property type="molecule type" value="Genomic_DNA"/>
</dbReference>
<evidence type="ECO:0000313" key="4">
    <source>
        <dbReference type="Proteomes" id="UP000249393"/>
    </source>
</evidence>
<dbReference type="InterPro" id="IPR039422">
    <property type="entry name" value="MarR/SlyA-like"/>
</dbReference>
<gene>
    <name evidence="3" type="ORF">DI526_13405</name>
</gene>
<dbReference type="Pfam" id="PF01047">
    <property type="entry name" value="MarR"/>
    <property type="match status" value="1"/>
</dbReference>